<reference evidence="17 18" key="1">
    <citation type="submission" date="2019-08" db="EMBL/GenBank/DDBJ databases">
        <authorList>
            <person name="Peeters C."/>
        </authorList>
    </citation>
    <scope>NUCLEOTIDE SEQUENCE [LARGE SCALE GENOMIC DNA]</scope>
    <source>
        <strain evidence="17 18">LMG 31012</strain>
    </source>
</reference>
<evidence type="ECO:0000256" key="14">
    <source>
        <dbReference type="RuleBase" id="RU364088"/>
    </source>
</evidence>
<organism evidence="17 18">
    <name type="scientific">Pandoraea eparura</name>
    <dbReference type="NCBI Taxonomy" id="2508291"/>
    <lineage>
        <taxon>Bacteria</taxon>
        <taxon>Pseudomonadati</taxon>
        <taxon>Pseudomonadota</taxon>
        <taxon>Betaproteobacteria</taxon>
        <taxon>Burkholderiales</taxon>
        <taxon>Burkholderiaceae</taxon>
        <taxon>Pandoraea</taxon>
    </lineage>
</organism>
<keyword evidence="11" id="KW-1133">Transmembrane helix</keyword>
<accession>A0A5E4YEP2</accession>
<keyword evidence="6 14" id="KW-0808">Transferase</keyword>
<evidence type="ECO:0000256" key="9">
    <source>
        <dbReference type="ARBA" id="ARBA00022777"/>
    </source>
</evidence>
<keyword evidence="18" id="KW-1185">Reference proteome</keyword>
<dbReference type="InterPro" id="IPR036890">
    <property type="entry name" value="HATPase_C_sf"/>
</dbReference>
<evidence type="ECO:0000259" key="15">
    <source>
        <dbReference type="PROSITE" id="PS50109"/>
    </source>
</evidence>
<protein>
    <recommendedName>
        <fullName evidence="14">Sensor protein</fullName>
        <ecNumber evidence="14">2.7.13.3</ecNumber>
    </recommendedName>
</protein>
<dbReference type="GO" id="GO:0005886">
    <property type="term" value="C:plasma membrane"/>
    <property type="evidence" value="ECO:0007669"/>
    <property type="project" value="UniProtKB-SubCell"/>
</dbReference>
<dbReference type="InterPro" id="IPR005467">
    <property type="entry name" value="His_kinase_dom"/>
</dbReference>
<dbReference type="SMART" id="SM00304">
    <property type="entry name" value="HAMP"/>
    <property type="match status" value="1"/>
</dbReference>
<dbReference type="Pfam" id="PF21085">
    <property type="entry name" value="CusS"/>
    <property type="match status" value="1"/>
</dbReference>
<dbReference type="GO" id="GO:0000155">
    <property type="term" value="F:phosphorelay sensor kinase activity"/>
    <property type="evidence" value="ECO:0007669"/>
    <property type="project" value="InterPro"/>
</dbReference>
<evidence type="ECO:0000259" key="16">
    <source>
        <dbReference type="PROSITE" id="PS50885"/>
    </source>
</evidence>
<evidence type="ECO:0000256" key="7">
    <source>
        <dbReference type="ARBA" id="ARBA00022692"/>
    </source>
</evidence>
<evidence type="ECO:0000256" key="8">
    <source>
        <dbReference type="ARBA" id="ARBA00022741"/>
    </source>
</evidence>
<keyword evidence="8 14" id="KW-0547">Nucleotide-binding</keyword>
<keyword evidence="12 14" id="KW-0902">Two-component regulatory system</keyword>
<dbReference type="PROSITE" id="PS50885">
    <property type="entry name" value="HAMP"/>
    <property type="match status" value="1"/>
</dbReference>
<comment type="function">
    <text evidence="14">Member of a two-component regulatory system.</text>
</comment>
<dbReference type="PROSITE" id="PS50109">
    <property type="entry name" value="HIS_KIN"/>
    <property type="match status" value="1"/>
</dbReference>
<dbReference type="SMART" id="SM00387">
    <property type="entry name" value="HATPase_c"/>
    <property type="match status" value="1"/>
</dbReference>
<evidence type="ECO:0000256" key="1">
    <source>
        <dbReference type="ARBA" id="ARBA00000085"/>
    </source>
</evidence>
<dbReference type="SUPFAM" id="SSF55874">
    <property type="entry name" value="ATPase domain of HSP90 chaperone/DNA topoisomerase II/histidine kinase"/>
    <property type="match status" value="1"/>
</dbReference>
<dbReference type="SUPFAM" id="SSF47384">
    <property type="entry name" value="Homodimeric domain of signal transducing histidine kinase"/>
    <property type="match status" value="1"/>
</dbReference>
<dbReference type="SUPFAM" id="SSF158472">
    <property type="entry name" value="HAMP domain-like"/>
    <property type="match status" value="1"/>
</dbReference>
<evidence type="ECO:0000256" key="6">
    <source>
        <dbReference type="ARBA" id="ARBA00022679"/>
    </source>
</evidence>
<dbReference type="AlphaFoldDB" id="A0A5E4YEP2"/>
<dbReference type="InterPro" id="IPR048590">
    <property type="entry name" value="CusS-like_sensor"/>
</dbReference>
<dbReference type="Pfam" id="PF00672">
    <property type="entry name" value="HAMP"/>
    <property type="match status" value="1"/>
</dbReference>
<proteinExistence type="predicted"/>
<dbReference type="InterPro" id="IPR003594">
    <property type="entry name" value="HATPase_dom"/>
</dbReference>
<feature type="domain" description="Histidine kinase" evidence="15">
    <location>
        <begin position="250"/>
        <end position="463"/>
    </location>
</feature>
<dbReference type="CDD" id="cd06225">
    <property type="entry name" value="HAMP"/>
    <property type="match status" value="1"/>
</dbReference>
<dbReference type="PANTHER" id="PTHR45436">
    <property type="entry name" value="SENSOR HISTIDINE KINASE YKOH"/>
    <property type="match status" value="1"/>
</dbReference>
<evidence type="ECO:0000256" key="2">
    <source>
        <dbReference type="ARBA" id="ARBA00004429"/>
    </source>
</evidence>
<sequence length="464" mass="51790">MRFIRPRSLTFRLTAAFGVVAVLVFALSSTFLYRSLAAQLERRDDLEIIGKLTQFRSLLKESKSESGVMRDAHIFLDVVASHPGLHMAMRDMSGKVLISSSAGMSAELLDRLDLANNAGVPFDLDFDGRQKARAIVFIERLADGTRIQIIFIRSSKDRSELLAVYRQDLWGAAAVGAMLVGILGYAVTRAGLRPVKEIGTQTHSIEASRLSERLKIALAPDELQDIAEAINRMLDRLEDAFRRLTQFSSDIAHDIRTPLSNLISSTQVTLSRPRSVDEYQSLLESHMEEYDRLRRMVENMLFLARADNAKHALRLEWLDANTELNNIASYFEAVADERELHMKVSAEGLIFADPTLLRRAVSNLVSNALAFSTLGTCIELRSRMLGRETVISIHNQGKDISGEHLERLFDRFYRADASRHTSAGNSGLGLSIVKSIMELHRGSARAESRYGVTTFFLTFPGDGA</sequence>
<keyword evidence="3 14" id="KW-1003">Cell membrane</keyword>
<keyword evidence="13" id="KW-0472">Membrane</keyword>
<comment type="catalytic activity">
    <reaction evidence="1 14">
        <text>ATP + protein L-histidine = ADP + protein N-phospho-L-histidine.</text>
        <dbReference type="EC" id="2.7.13.3"/>
    </reaction>
</comment>
<keyword evidence="4 14" id="KW-0997">Cell inner membrane</keyword>
<dbReference type="InterPro" id="IPR003661">
    <property type="entry name" value="HisK_dim/P_dom"/>
</dbReference>
<gene>
    <name evidence="17" type="ORF">PEP31012_04487</name>
</gene>
<dbReference type="RefSeq" id="WP_094068945.1">
    <property type="nucleotide sequence ID" value="NZ_CABPSH010000018.1"/>
</dbReference>
<dbReference type="PANTHER" id="PTHR45436:SF3">
    <property type="entry name" value="SENSOR HISTIDINE KINASE HPRS"/>
    <property type="match status" value="1"/>
</dbReference>
<dbReference type="GO" id="GO:0005524">
    <property type="term" value="F:ATP binding"/>
    <property type="evidence" value="ECO:0007669"/>
    <property type="project" value="UniProtKB-KW"/>
</dbReference>
<evidence type="ECO:0000256" key="13">
    <source>
        <dbReference type="ARBA" id="ARBA00023136"/>
    </source>
</evidence>
<evidence type="ECO:0000256" key="4">
    <source>
        <dbReference type="ARBA" id="ARBA00022519"/>
    </source>
</evidence>
<dbReference type="SMART" id="SM00388">
    <property type="entry name" value="HisKA"/>
    <property type="match status" value="1"/>
</dbReference>
<dbReference type="EMBL" id="CABPSH010000018">
    <property type="protein sequence ID" value="VVE46932.1"/>
    <property type="molecule type" value="Genomic_DNA"/>
</dbReference>
<evidence type="ECO:0000256" key="11">
    <source>
        <dbReference type="ARBA" id="ARBA00022989"/>
    </source>
</evidence>
<keyword evidence="9 14" id="KW-0418">Kinase</keyword>
<dbReference type="InterPro" id="IPR006290">
    <property type="entry name" value="CztS_silS_copS"/>
</dbReference>
<evidence type="ECO:0000256" key="3">
    <source>
        <dbReference type="ARBA" id="ARBA00022475"/>
    </source>
</evidence>
<dbReference type="OrthoDB" id="9786919at2"/>
<dbReference type="PRINTS" id="PR00344">
    <property type="entry name" value="BCTRLSENSOR"/>
</dbReference>
<dbReference type="CDD" id="cd00082">
    <property type="entry name" value="HisKA"/>
    <property type="match status" value="1"/>
</dbReference>
<evidence type="ECO:0000313" key="17">
    <source>
        <dbReference type="EMBL" id="VVE46932.1"/>
    </source>
</evidence>
<dbReference type="InterPro" id="IPR004358">
    <property type="entry name" value="Sig_transdc_His_kin-like_C"/>
</dbReference>
<evidence type="ECO:0000313" key="18">
    <source>
        <dbReference type="Proteomes" id="UP000400981"/>
    </source>
</evidence>
<evidence type="ECO:0000256" key="12">
    <source>
        <dbReference type="ARBA" id="ARBA00023012"/>
    </source>
</evidence>
<comment type="subcellular location">
    <subcellularLocation>
        <location evidence="2">Cell inner membrane</location>
        <topology evidence="2">Multi-pass membrane protein</topology>
    </subcellularLocation>
</comment>
<dbReference type="Gene3D" id="3.30.565.10">
    <property type="entry name" value="Histidine kinase-like ATPase, C-terminal domain"/>
    <property type="match status" value="1"/>
</dbReference>
<dbReference type="EC" id="2.7.13.3" evidence="14"/>
<keyword evidence="10 14" id="KW-0067">ATP-binding</keyword>
<dbReference type="InterPro" id="IPR050428">
    <property type="entry name" value="TCS_sensor_his_kinase"/>
</dbReference>
<dbReference type="InterPro" id="IPR036097">
    <property type="entry name" value="HisK_dim/P_sf"/>
</dbReference>
<name>A0A5E4YEP2_9BURK</name>
<dbReference type="InterPro" id="IPR003660">
    <property type="entry name" value="HAMP_dom"/>
</dbReference>
<evidence type="ECO:0000256" key="5">
    <source>
        <dbReference type="ARBA" id="ARBA00022553"/>
    </source>
</evidence>
<dbReference type="FunFam" id="3.30.565.10:FF:000006">
    <property type="entry name" value="Sensor histidine kinase WalK"/>
    <property type="match status" value="1"/>
</dbReference>
<keyword evidence="5" id="KW-0597">Phosphoprotein</keyword>
<evidence type="ECO:0000256" key="10">
    <source>
        <dbReference type="ARBA" id="ARBA00022840"/>
    </source>
</evidence>
<dbReference type="Gene3D" id="6.10.340.10">
    <property type="match status" value="1"/>
</dbReference>
<dbReference type="NCBIfam" id="TIGR01386">
    <property type="entry name" value="cztS_silS_copS"/>
    <property type="match status" value="1"/>
</dbReference>
<dbReference type="Proteomes" id="UP000400981">
    <property type="component" value="Unassembled WGS sequence"/>
</dbReference>
<feature type="domain" description="HAMP" evidence="16">
    <location>
        <begin position="189"/>
        <end position="242"/>
    </location>
</feature>
<dbReference type="Pfam" id="PF00512">
    <property type="entry name" value="HisKA"/>
    <property type="match status" value="1"/>
</dbReference>
<dbReference type="Gene3D" id="1.10.287.130">
    <property type="match status" value="1"/>
</dbReference>
<dbReference type="Pfam" id="PF02518">
    <property type="entry name" value="HATPase_c"/>
    <property type="match status" value="1"/>
</dbReference>
<keyword evidence="7" id="KW-0812">Transmembrane</keyword>